<comment type="similarity">
    <text evidence="3">Belongs to the sodium:solute symporter (SSF) (TC 2.A.21) family.</text>
</comment>
<evidence type="ECO:0000256" key="12">
    <source>
        <dbReference type="SAM" id="Coils"/>
    </source>
</evidence>
<evidence type="ECO:0000256" key="7">
    <source>
        <dbReference type="ARBA" id="ARBA00022692"/>
    </source>
</evidence>
<dbReference type="PANTHER" id="PTHR43047:SF9">
    <property type="entry name" value="HISTIDINE KINASE"/>
    <property type="match status" value="1"/>
</dbReference>
<keyword evidence="8 16" id="KW-0418">Kinase</keyword>
<sequence length="1115" mass="118845">MPLRSSTILALALIVILFAIAATVESRRPAFDRRPRLRQWAYTLALGVYCSSWTFYGAVGTAAREGWNYLPIYAAPILLLLAAPRFLSRLTKAVAAEKAVTVSDFIAARFGHDIVVARLVTVTALLGTIPYIALQLRSIGSAMSIVSARPVTEPVMMVAALLLALFAILFGARRYELAGRAEGLVYAIGLDSLFKLLALGAVAALACVLLLNAEPGSVARGWDIVGERFGPGHLSMEFAVITLISAMAIIALPRQFYMALVEAREPEDLVRARFGLAGYVGLMAVLVLPIALAGSALLPASVGPDRYVLQLPESGGSTFVLAAALLGGVGAAASMAIIEATALATMVSNDLVFPSVFESGLSRQSGKMGRRMLGVRRMAIFAIMALALIWALLVSSENSLASIGLIAFAAMAQFTPHLLFATYGVGRDHIAARASLATGMALWLYTLALPPILPPDWLAALAGTPFDPLRLLGIGKATPLVHGVFWSLGCNLAVYGLVAARGIKAPVLPGFKRGRHRVTDLADLVALTASFVGEERAREEFPEAREGMALDRASARRAEDLIARVVGASSARALIASALEGGTMPLPDVARLIDEGGRSLRFSQKLLAATFENLDAGISVIDADLNLIAWNSRYEALFDYPPGMLRIGAPIAELIRYNVLHGDFGGGDPEHHVEKRLDHFRRGSEYSFERLRRDGRVIKTTGGPMPGGGYVTSFTDITEDARVREELRRTLENLEQRVAERTRELSEANRRLAKADRDKTRFLAAASHDLLQPLHAARLFTAALERDVAAGERPLVERVENAIAAAEDLLRALLDISKLDAGGVEARPEPLVLGPFLTDLAEGFRPMAESKGLELRLGAMPGRVHTDPGLLRSVIQNFLANAVRYSERGGVLLGVRRRGEGVRIDVVDTGVGVDPEHIETIFDEFTRLGTVEAEGLGLGLALSERIARLLGGTISVHSVPGKGSRFSLYLPAIPDVADTGEGVSAPTPARAMPSSLDVLVVDNDPRIVEASIALLERLGHRAVGAASIAEALPYSRKVDAVLADYRLDNGEDGISLISAMRAEAPGLAAVIISAEDGPEVREQAAAIGVNVLAKPASAANIEAFLAGLSVLQVEP</sequence>
<feature type="transmembrane region" description="Helical" evidence="13">
    <location>
        <begin position="69"/>
        <end position="88"/>
    </location>
</feature>
<keyword evidence="9 13" id="KW-1133">Transmembrane helix</keyword>
<dbReference type="Gene3D" id="3.40.50.2300">
    <property type="match status" value="1"/>
</dbReference>
<keyword evidence="10 13" id="KW-0472">Membrane</keyword>
<comment type="caution">
    <text evidence="16">The sequence shown here is derived from an EMBL/GenBank/DDBJ whole genome shotgun (WGS) entry which is preliminary data.</text>
</comment>
<evidence type="ECO:0000256" key="11">
    <source>
        <dbReference type="PROSITE-ProRule" id="PRU00169"/>
    </source>
</evidence>
<dbReference type="Gene3D" id="3.30.450.20">
    <property type="entry name" value="PAS domain"/>
    <property type="match status" value="1"/>
</dbReference>
<protein>
    <recommendedName>
        <fullName evidence="4">histidine kinase</fullName>
        <ecNumber evidence="4">2.7.13.3</ecNumber>
    </recommendedName>
</protein>
<dbReference type="CDD" id="cd00156">
    <property type="entry name" value="REC"/>
    <property type="match status" value="1"/>
</dbReference>
<dbReference type="Gene3D" id="1.10.287.130">
    <property type="match status" value="1"/>
</dbReference>
<keyword evidence="17" id="KW-1185">Reference proteome</keyword>
<feature type="transmembrane region" description="Helical" evidence="13">
    <location>
        <begin position="399"/>
        <end position="423"/>
    </location>
</feature>
<dbReference type="EC" id="2.7.13.3" evidence="4"/>
<dbReference type="InterPro" id="IPR011006">
    <property type="entry name" value="CheY-like_superfamily"/>
</dbReference>
<feature type="transmembrane region" description="Helical" evidence="13">
    <location>
        <begin position="6"/>
        <end position="24"/>
    </location>
</feature>
<comment type="subcellular location">
    <subcellularLocation>
        <location evidence="2">Membrane</location>
        <topology evidence="2">Multi-pass membrane protein</topology>
    </subcellularLocation>
</comment>
<evidence type="ECO:0000256" key="3">
    <source>
        <dbReference type="ARBA" id="ARBA00006434"/>
    </source>
</evidence>
<keyword evidence="7 13" id="KW-0812">Transmembrane</keyword>
<dbReference type="PRINTS" id="PR00344">
    <property type="entry name" value="BCTRLSENSOR"/>
</dbReference>
<dbReference type="Pfam" id="PF12860">
    <property type="entry name" value="PAS_7"/>
    <property type="match status" value="1"/>
</dbReference>
<evidence type="ECO:0000313" key="16">
    <source>
        <dbReference type="EMBL" id="MCT2401562.1"/>
    </source>
</evidence>
<evidence type="ECO:0000256" key="4">
    <source>
        <dbReference type="ARBA" id="ARBA00012438"/>
    </source>
</evidence>
<keyword evidence="6" id="KW-0808">Transferase</keyword>
<evidence type="ECO:0000256" key="9">
    <source>
        <dbReference type="ARBA" id="ARBA00022989"/>
    </source>
</evidence>
<dbReference type="InterPro" id="IPR000014">
    <property type="entry name" value="PAS"/>
</dbReference>
<feature type="transmembrane region" description="Helical" evidence="13">
    <location>
        <begin position="318"/>
        <end position="338"/>
    </location>
</feature>
<dbReference type="SMART" id="SM00388">
    <property type="entry name" value="HisKA"/>
    <property type="match status" value="1"/>
</dbReference>
<dbReference type="InterPro" id="IPR035965">
    <property type="entry name" value="PAS-like_dom_sf"/>
</dbReference>
<dbReference type="InterPro" id="IPR005467">
    <property type="entry name" value="His_kinase_dom"/>
</dbReference>
<evidence type="ECO:0000256" key="10">
    <source>
        <dbReference type="ARBA" id="ARBA00023136"/>
    </source>
</evidence>
<dbReference type="InterPro" id="IPR003594">
    <property type="entry name" value="HATPase_dom"/>
</dbReference>
<feature type="transmembrane region" description="Helical" evidence="13">
    <location>
        <begin position="154"/>
        <end position="172"/>
    </location>
</feature>
<organism evidence="16 17">
    <name type="scientific">Novosphingobium mangrovi</name>
    <name type="common">ex Huang et al. 2023</name>
    <dbReference type="NCBI Taxonomy" id="2976432"/>
    <lineage>
        <taxon>Bacteria</taxon>
        <taxon>Pseudomonadati</taxon>
        <taxon>Pseudomonadota</taxon>
        <taxon>Alphaproteobacteria</taxon>
        <taxon>Sphingomonadales</taxon>
        <taxon>Sphingomonadaceae</taxon>
        <taxon>Novosphingobium</taxon>
    </lineage>
</organism>
<dbReference type="CDD" id="cd00130">
    <property type="entry name" value="PAS"/>
    <property type="match status" value="1"/>
</dbReference>
<feature type="modified residue" description="4-aspartylphosphate" evidence="11">
    <location>
        <position position="1044"/>
    </location>
</feature>
<dbReference type="PROSITE" id="PS50110">
    <property type="entry name" value="RESPONSE_REGULATORY"/>
    <property type="match status" value="1"/>
</dbReference>
<dbReference type="GO" id="GO:0016301">
    <property type="term" value="F:kinase activity"/>
    <property type="evidence" value="ECO:0007669"/>
    <property type="project" value="UniProtKB-KW"/>
</dbReference>
<accession>A0ABT2IAN0</accession>
<name>A0ABT2IAN0_9SPHN</name>
<dbReference type="Pfam" id="PF02518">
    <property type="entry name" value="HATPase_c"/>
    <property type="match status" value="1"/>
</dbReference>
<feature type="transmembrane region" description="Helical" evidence="13">
    <location>
        <begin position="373"/>
        <end position="393"/>
    </location>
</feature>
<dbReference type="SUPFAM" id="SSF52172">
    <property type="entry name" value="CheY-like"/>
    <property type="match status" value="1"/>
</dbReference>
<evidence type="ECO:0000256" key="8">
    <source>
        <dbReference type="ARBA" id="ARBA00022777"/>
    </source>
</evidence>
<evidence type="ECO:0000256" key="13">
    <source>
        <dbReference type="SAM" id="Phobius"/>
    </source>
</evidence>
<dbReference type="InterPro" id="IPR001789">
    <property type="entry name" value="Sig_transdc_resp-reg_receiver"/>
</dbReference>
<feature type="coiled-coil region" evidence="12">
    <location>
        <begin position="717"/>
        <end position="758"/>
    </location>
</feature>
<dbReference type="SUPFAM" id="SSF55874">
    <property type="entry name" value="ATPase domain of HSP90 chaperone/DNA topoisomerase II/histidine kinase"/>
    <property type="match status" value="1"/>
</dbReference>
<dbReference type="PROSITE" id="PS50109">
    <property type="entry name" value="HIS_KIN"/>
    <property type="match status" value="1"/>
</dbReference>
<dbReference type="InterPro" id="IPR036890">
    <property type="entry name" value="HATPase_C_sf"/>
</dbReference>
<feature type="domain" description="Histidine kinase" evidence="14">
    <location>
        <begin position="765"/>
        <end position="974"/>
    </location>
</feature>
<dbReference type="PROSITE" id="PS50283">
    <property type="entry name" value="NA_SOLUT_SYMP_3"/>
    <property type="match status" value="1"/>
</dbReference>
<dbReference type="PANTHER" id="PTHR43047">
    <property type="entry name" value="TWO-COMPONENT HISTIDINE PROTEIN KINASE"/>
    <property type="match status" value="1"/>
</dbReference>
<evidence type="ECO:0000256" key="1">
    <source>
        <dbReference type="ARBA" id="ARBA00000085"/>
    </source>
</evidence>
<dbReference type="Gene3D" id="3.30.565.10">
    <property type="entry name" value="Histidine kinase-like ATPase, C-terminal domain"/>
    <property type="match status" value="1"/>
</dbReference>
<dbReference type="InterPro" id="IPR001734">
    <property type="entry name" value="Na/solute_symporter"/>
</dbReference>
<feature type="transmembrane region" description="Helical" evidence="13">
    <location>
        <begin position="193"/>
        <end position="213"/>
    </location>
</feature>
<dbReference type="Pfam" id="PF00512">
    <property type="entry name" value="HisKA"/>
    <property type="match status" value="1"/>
</dbReference>
<proteinExistence type="inferred from homology"/>
<dbReference type="InterPro" id="IPR038377">
    <property type="entry name" value="Na/Glc_symporter_sf"/>
</dbReference>
<dbReference type="CDD" id="cd00082">
    <property type="entry name" value="HisKA"/>
    <property type="match status" value="1"/>
</dbReference>
<dbReference type="Proteomes" id="UP001165583">
    <property type="component" value="Unassembled WGS sequence"/>
</dbReference>
<comment type="catalytic activity">
    <reaction evidence="1">
        <text>ATP + protein L-histidine = ADP + protein N-phospho-L-histidine.</text>
        <dbReference type="EC" id="2.7.13.3"/>
    </reaction>
</comment>
<feature type="transmembrane region" description="Helical" evidence="13">
    <location>
        <begin position="115"/>
        <end position="134"/>
    </location>
</feature>
<feature type="transmembrane region" description="Helical" evidence="13">
    <location>
        <begin position="44"/>
        <end position="63"/>
    </location>
</feature>
<feature type="transmembrane region" description="Helical" evidence="13">
    <location>
        <begin position="274"/>
        <end position="298"/>
    </location>
</feature>
<dbReference type="SMART" id="SM00448">
    <property type="entry name" value="REC"/>
    <property type="match status" value="1"/>
</dbReference>
<dbReference type="Pfam" id="PF00072">
    <property type="entry name" value="Response_reg"/>
    <property type="match status" value="1"/>
</dbReference>
<evidence type="ECO:0000256" key="2">
    <source>
        <dbReference type="ARBA" id="ARBA00004141"/>
    </source>
</evidence>
<dbReference type="SUPFAM" id="SSF55785">
    <property type="entry name" value="PYP-like sensor domain (PAS domain)"/>
    <property type="match status" value="1"/>
</dbReference>
<evidence type="ECO:0000256" key="5">
    <source>
        <dbReference type="ARBA" id="ARBA00022553"/>
    </source>
</evidence>
<dbReference type="SMART" id="SM00387">
    <property type="entry name" value="HATPase_c"/>
    <property type="match status" value="1"/>
</dbReference>
<dbReference type="InterPro" id="IPR004358">
    <property type="entry name" value="Sig_transdc_His_kin-like_C"/>
</dbReference>
<evidence type="ECO:0000313" key="17">
    <source>
        <dbReference type="Proteomes" id="UP001165583"/>
    </source>
</evidence>
<keyword evidence="5 11" id="KW-0597">Phosphoprotein</keyword>
<gene>
    <name evidence="16" type="ORF">NZK81_18570</name>
</gene>
<dbReference type="InterPro" id="IPR036097">
    <property type="entry name" value="HisK_dim/P_sf"/>
</dbReference>
<reference evidence="16" key="1">
    <citation type="submission" date="2022-09" db="EMBL/GenBank/DDBJ databases">
        <title>Novosphingobium sp. Nov., a polycyclic aromatic hydrocarbon-degrading bacterium isolated form mangrove sediments in HongKong.</title>
        <authorList>
            <person name="Hu Z."/>
        </authorList>
    </citation>
    <scope>NUCLEOTIDE SEQUENCE</scope>
    <source>
        <strain evidence="16">HK4-1</strain>
    </source>
</reference>
<dbReference type="Gene3D" id="1.20.1730.10">
    <property type="entry name" value="Sodium/glucose cotransporter"/>
    <property type="match status" value="1"/>
</dbReference>
<evidence type="ECO:0000256" key="6">
    <source>
        <dbReference type="ARBA" id="ARBA00022679"/>
    </source>
</evidence>
<dbReference type="EMBL" id="JANZXA010000015">
    <property type="protein sequence ID" value="MCT2401562.1"/>
    <property type="molecule type" value="Genomic_DNA"/>
</dbReference>
<keyword evidence="12" id="KW-0175">Coiled coil</keyword>
<dbReference type="InterPro" id="IPR003661">
    <property type="entry name" value="HisK_dim/P_dom"/>
</dbReference>
<dbReference type="SUPFAM" id="SSF47384">
    <property type="entry name" value="Homodimeric domain of signal transducing histidine kinase"/>
    <property type="match status" value="1"/>
</dbReference>
<feature type="transmembrane region" description="Helical" evidence="13">
    <location>
        <begin position="233"/>
        <end position="253"/>
    </location>
</feature>
<evidence type="ECO:0000259" key="14">
    <source>
        <dbReference type="PROSITE" id="PS50109"/>
    </source>
</evidence>
<dbReference type="RefSeq" id="WP_260047586.1">
    <property type="nucleotide sequence ID" value="NZ_JANZXA010000015.1"/>
</dbReference>
<feature type="domain" description="Response regulatory" evidence="15">
    <location>
        <begin position="997"/>
        <end position="1109"/>
    </location>
</feature>
<evidence type="ECO:0000259" key="15">
    <source>
        <dbReference type="PROSITE" id="PS50110"/>
    </source>
</evidence>